<evidence type="ECO:0008006" key="4">
    <source>
        <dbReference type="Google" id="ProtNLM"/>
    </source>
</evidence>
<evidence type="ECO:0000313" key="3">
    <source>
        <dbReference type="Proteomes" id="UP000290057"/>
    </source>
</evidence>
<dbReference type="InterPro" id="IPR010281">
    <property type="entry name" value="DUF885"/>
</dbReference>
<evidence type="ECO:0000313" key="2">
    <source>
        <dbReference type="EMBL" id="BBI19230.1"/>
    </source>
</evidence>
<protein>
    <recommendedName>
        <fullName evidence="4">DUF885 domain-containing protein</fullName>
    </recommendedName>
</protein>
<keyword evidence="1" id="KW-0732">Signal</keyword>
<dbReference type="AlphaFoldDB" id="A0A3T1CE27"/>
<dbReference type="RefSeq" id="WP_130585512.1">
    <property type="nucleotide sequence ID" value="NZ_AP019389.1"/>
</dbReference>
<dbReference type="EMBL" id="AP019389">
    <property type="protein sequence ID" value="BBI19230.1"/>
    <property type="molecule type" value="Genomic_DNA"/>
</dbReference>
<name>A0A3T1CE27_9SPHN</name>
<dbReference type="PANTHER" id="PTHR33361:SF2">
    <property type="entry name" value="DUF885 DOMAIN-CONTAINING PROTEIN"/>
    <property type="match status" value="1"/>
</dbReference>
<sequence length="599" mass="65996">MTVTFTRLASALAMATALAAAPAVPAAGAQDHSGHAAQVSAAEQASHRLHALFERSEAEMLDRNPVAAFFRGDFSDADRIGDYSPASYAADRAAAEEYLAELATIDRESLGETDRIAYDVFEYTQQRTLAQTAPDVLPTVLALPIDHFRGLHVFYPRLSAPGALMPFDTVEDYRKNFARHREFAQIVDQAIERFRTGAAQGITLPRMSVELMIEQLDLQTGTAVEKSPYWAPVANFPDGFTATERERLLGEHRAVLTGTLMPALQKLRDFLASEYLEQSRTSIAATDNPGGDAYYSYRIEENTTLPLTAQQIHETGLAEVARINAAIDAAEAEADGRTGETYTSKADLQAAWYEVAEQVDPLMERVFLRQPKTELTIEPYEPYREKFSLAASYSAGKADGTRPGTFYFSGYNVAERELGTSVSLYMHEGNPGHHFQSMFAIENEELPEFMRYGGFTAFSEGWGLYAESLGYELGLYDDPVERLKALEGGEMLRAVRLVVDTGMHALGWSRERAIEYMVANGAARDFAEAESARYIVMPAQALAYKTGELKIKQLRARAEAALGDAFDVRAFHEQVLNTGDIPLPVLEAKIDAWIAGGGQ</sequence>
<proteinExistence type="predicted"/>
<dbReference type="PANTHER" id="PTHR33361">
    <property type="entry name" value="GLR0591 PROTEIN"/>
    <property type="match status" value="1"/>
</dbReference>
<dbReference type="Proteomes" id="UP000290057">
    <property type="component" value="Chromosome"/>
</dbReference>
<reference evidence="2 3" key="1">
    <citation type="submission" date="2019-01" db="EMBL/GenBank/DDBJ databases">
        <title>Complete genome sequence of Erythrobacter flavus KJ5.</title>
        <authorList>
            <person name="Kanesaki Y."/>
            <person name="Brotosudarmo T."/>
            <person name="Moriuchi R."/>
            <person name="Awai K."/>
        </authorList>
    </citation>
    <scope>NUCLEOTIDE SEQUENCE [LARGE SCALE GENOMIC DNA]</scope>
    <source>
        <strain evidence="2 3">KJ5</strain>
    </source>
</reference>
<organism evidence="2 3">
    <name type="scientific">Qipengyuania flava</name>
    <dbReference type="NCBI Taxonomy" id="192812"/>
    <lineage>
        <taxon>Bacteria</taxon>
        <taxon>Pseudomonadati</taxon>
        <taxon>Pseudomonadota</taxon>
        <taxon>Alphaproteobacteria</taxon>
        <taxon>Sphingomonadales</taxon>
        <taxon>Erythrobacteraceae</taxon>
        <taxon>Qipengyuania</taxon>
    </lineage>
</organism>
<evidence type="ECO:0000256" key="1">
    <source>
        <dbReference type="SAM" id="SignalP"/>
    </source>
</evidence>
<keyword evidence="3" id="KW-1185">Reference proteome</keyword>
<feature type="chain" id="PRO_5019218490" description="DUF885 domain-containing protein" evidence="1">
    <location>
        <begin position="20"/>
        <end position="599"/>
    </location>
</feature>
<gene>
    <name evidence="2" type="ORF">EKJ_00770</name>
</gene>
<feature type="signal peptide" evidence="1">
    <location>
        <begin position="1"/>
        <end position="19"/>
    </location>
</feature>
<accession>A0A3T1CE27</accession>
<dbReference type="Pfam" id="PF05960">
    <property type="entry name" value="DUF885"/>
    <property type="match status" value="1"/>
</dbReference>